<organism evidence="10 11">
    <name type="scientific">Paraconexibacter antarcticus</name>
    <dbReference type="NCBI Taxonomy" id="2949664"/>
    <lineage>
        <taxon>Bacteria</taxon>
        <taxon>Bacillati</taxon>
        <taxon>Actinomycetota</taxon>
        <taxon>Thermoleophilia</taxon>
        <taxon>Solirubrobacterales</taxon>
        <taxon>Paraconexibacteraceae</taxon>
        <taxon>Paraconexibacter</taxon>
    </lineage>
</organism>
<evidence type="ECO:0000313" key="11">
    <source>
        <dbReference type="Proteomes" id="UP001056035"/>
    </source>
</evidence>
<evidence type="ECO:0000256" key="5">
    <source>
        <dbReference type="ARBA" id="ARBA00022692"/>
    </source>
</evidence>
<feature type="compositionally biased region" description="Low complexity" evidence="8">
    <location>
        <begin position="429"/>
        <end position="442"/>
    </location>
</feature>
<evidence type="ECO:0000256" key="8">
    <source>
        <dbReference type="SAM" id="MobiDB-lite"/>
    </source>
</evidence>
<evidence type="ECO:0000256" key="4">
    <source>
        <dbReference type="ARBA" id="ARBA00022475"/>
    </source>
</evidence>
<dbReference type="PANTHER" id="PTHR21716:SF53">
    <property type="entry name" value="PERMEASE PERM-RELATED"/>
    <property type="match status" value="1"/>
</dbReference>
<keyword evidence="3" id="KW-0813">Transport</keyword>
<accession>A0ABY5DV62</accession>
<keyword evidence="7 9" id="KW-0472">Membrane</keyword>
<dbReference type="RefSeq" id="WP_254571288.1">
    <property type="nucleotide sequence ID" value="NZ_CP098502.1"/>
</dbReference>
<feature type="compositionally biased region" description="Acidic residues" evidence="8">
    <location>
        <begin position="1"/>
        <end position="11"/>
    </location>
</feature>
<sequence>MTEGPAPDEEVPAAARRGGSSAASDDPVPGSGVAVPPVVVARWVQLVMLPIGVLALWVLARAAGGVLLLFIVAGLIALILNPLVSVVHRGRVPRGVAVGVVYLLLFGGVFSAGLLLATPATNQVKSFQKAVPGIEKSANKNLAQFEKTLNHKGIHVKITKQGDTALQTLSARVLGGTDSLVSTGTDIATKIVTAGLSLILIFVLSIYMLLYGQRIGDLVRRIMPPGDGSPEDDYPTRVQKAVAGYVRGQLMFSVAMGSGAGLSLYVFGLLGIFPLGETYALAFGIFFGLMELVPFVGPFLGALPPLLVALFTDPITAVWVGILFIALQQIEGHIVAPQIFSHTLRINPLLVIFSLLVGAEIAGFVGALLALPVAAITRETLDYLRRHLVLEPWTVTPAPELVGRRAGDRPPQAAERAREEPPGNDAANPLAEDTTTTPAATEAPPPLVGDEQHAGDPDDPSRLTVRASPGGG</sequence>
<comment type="subcellular location">
    <subcellularLocation>
        <location evidence="1">Cell membrane</location>
        <topology evidence="1">Multi-pass membrane protein</topology>
    </subcellularLocation>
</comment>
<feature type="transmembrane region" description="Helical" evidence="9">
    <location>
        <begin position="307"/>
        <end position="330"/>
    </location>
</feature>
<feature type="compositionally biased region" description="Basic and acidic residues" evidence="8">
    <location>
        <begin position="450"/>
        <end position="461"/>
    </location>
</feature>
<feature type="transmembrane region" description="Helical" evidence="9">
    <location>
        <begin position="250"/>
        <end position="273"/>
    </location>
</feature>
<dbReference type="EMBL" id="CP098502">
    <property type="protein sequence ID" value="UTI64587.1"/>
    <property type="molecule type" value="Genomic_DNA"/>
</dbReference>
<dbReference type="Pfam" id="PF01594">
    <property type="entry name" value="AI-2E_transport"/>
    <property type="match status" value="1"/>
</dbReference>
<keyword evidence="11" id="KW-1185">Reference proteome</keyword>
<gene>
    <name evidence="10" type="ORF">NBH00_25045</name>
</gene>
<proteinExistence type="inferred from homology"/>
<feature type="transmembrane region" description="Helical" evidence="9">
    <location>
        <begin position="43"/>
        <end position="60"/>
    </location>
</feature>
<evidence type="ECO:0000256" key="2">
    <source>
        <dbReference type="ARBA" id="ARBA00009773"/>
    </source>
</evidence>
<dbReference type="PANTHER" id="PTHR21716">
    <property type="entry name" value="TRANSMEMBRANE PROTEIN"/>
    <property type="match status" value="1"/>
</dbReference>
<evidence type="ECO:0000256" key="9">
    <source>
        <dbReference type="SAM" id="Phobius"/>
    </source>
</evidence>
<feature type="transmembrane region" description="Helical" evidence="9">
    <location>
        <begin position="191"/>
        <end position="211"/>
    </location>
</feature>
<dbReference type="Proteomes" id="UP001056035">
    <property type="component" value="Chromosome"/>
</dbReference>
<evidence type="ECO:0000313" key="10">
    <source>
        <dbReference type="EMBL" id="UTI64587.1"/>
    </source>
</evidence>
<keyword evidence="6 9" id="KW-1133">Transmembrane helix</keyword>
<feature type="compositionally biased region" description="Low complexity" evidence="8">
    <location>
        <begin position="13"/>
        <end position="29"/>
    </location>
</feature>
<keyword evidence="5 9" id="KW-0812">Transmembrane</keyword>
<evidence type="ECO:0000256" key="7">
    <source>
        <dbReference type="ARBA" id="ARBA00023136"/>
    </source>
</evidence>
<protein>
    <submittedName>
        <fullName evidence="10">AI-2E family transporter</fullName>
    </submittedName>
</protein>
<evidence type="ECO:0000256" key="1">
    <source>
        <dbReference type="ARBA" id="ARBA00004651"/>
    </source>
</evidence>
<reference evidence="10 11" key="1">
    <citation type="submission" date="2022-06" db="EMBL/GenBank/DDBJ databases">
        <title>Paraconexibacter antarcticus.</title>
        <authorList>
            <person name="Kim C.S."/>
        </authorList>
    </citation>
    <scope>NUCLEOTIDE SEQUENCE [LARGE SCALE GENOMIC DNA]</scope>
    <source>
        <strain evidence="10 11">02-257</strain>
    </source>
</reference>
<comment type="similarity">
    <text evidence="2">Belongs to the autoinducer-2 exporter (AI-2E) (TC 2.A.86) family.</text>
</comment>
<feature type="transmembrane region" description="Helical" evidence="9">
    <location>
        <begin position="96"/>
        <end position="117"/>
    </location>
</feature>
<feature type="region of interest" description="Disordered" evidence="8">
    <location>
        <begin position="401"/>
        <end position="472"/>
    </location>
</feature>
<feature type="region of interest" description="Disordered" evidence="8">
    <location>
        <begin position="1"/>
        <end position="29"/>
    </location>
</feature>
<dbReference type="InterPro" id="IPR002549">
    <property type="entry name" value="AI-2E-like"/>
</dbReference>
<feature type="transmembrane region" description="Helical" evidence="9">
    <location>
        <begin position="350"/>
        <end position="376"/>
    </location>
</feature>
<feature type="transmembrane region" description="Helical" evidence="9">
    <location>
        <begin position="66"/>
        <end position="84"/>
    </location>
</feature>
<keyword evidence="4" id="KW-1003">Cell membrane</keyword>
<name>A0ABY5DV62_9ACTN</name>
<evidence type="ECO:0000256" key="6">
    <source>
        <dbReference type="ARBA" id="ARBA00022989"/>
    </source>
</evidence>
<evidence type="ECO:0000256" key="3">
    <source>
        <dbReference type="ARBA" id="ARBA00022448"/>
    </source>
</evidence>
<feature type="transmembrane region" description="Helical" evidence="9">
    <location>
        <begin position="279"/>
        <end position="300"/>
    </location>
</feature>